<keyword evidence="1" id="KW-0472">Membrane</keyword>
<keyword evidence="1" id="KW-1133">Transmembrane helix</keyword>
<feature type="transmembrane region" description="Helical" evidence="1">
    <location>
        <begin position="91"/>
        <end position="110"/>
    </location>
</feature>
<organism evidence="2">
    <name type="scientific">mine drainage metagenome</name>
    <dbReference type="NCBI Taxonomy" id="410659"/>
    <lineage>
        <taxon>unclassified sequences</taxon>
        <taxon>metagenomes</taxon>
        <taxon>ecological metagenomes</taxon>
    </lineage>
</organism>
<keyword evidence="1" id="KW-0812">Transmembrane</keyword>
<feature type="transmembrane region" description="Helical" evidence="1">
    <location>
        <begin position="67"/>
        <end position="85"/>
    </location>
</feature>
<sequence>MTTTILRTMHIERIDNQVPIALIYICAAMLFLGTAPLPYGYYTLLRLIVCGVFAFAAFVAHERKNQVLPWVYGLIAVLFNPIVKIHLPKEAWVFVDVGAGVLLLVTAKTVKADTK</sequence>
<evidence type="ECO:0000313" key="2">
    <source>
        <dbReference type="EMBL" id="EQD34257.1"/>
    </source>
</evidence>
<dbReference type="Pfam" id="PF20619">
    <property type="entry name" value="DUF6804"/>
    <property type="match status" value="1"/>
</dbReference>
<dbReference type="AlphaFoldDB" id="T0YR23"/>
<protein>
    <submittedName>
        <fullName evidence="2">Uncharacterized protein</fullName>
    </submittedName>
</protein>
<accession>T0YR23</accession>
<dbReference type="InterPro" id="IPR046548">
    <property type="entry name" value="DUF6804"/>
</dbReference>
<feature type="transmembrane region" description="Helical" evidence="1">
    <location>
        <begin position="20"/>
        <end position="37"/>
    </location>
</feature>
<feature type="transmembrane region" description="Helical" evidence="1">
    <location>
        <begin position="43"/>
        <end position="60"/>
    </location>
</feature>
<gene>
    <name evidence="2" type="ORF">B1A_18769</name>
</gene>
<reference evidence="2" key="2">
    <citation type="journal article" date="2014" name="ISME J.">
        <title>Microbial stratification in low pH oxic and suboxic macroscopic growths along an acid mine drainage.</title>
        <authorList>
            <person name="Mendez-Garcia C."/>
            <person name="Mesa V."/>
            <person name="Sprenger R.R."/>
            <person name="Richter M."/>
            <person name="Diez M.S."/>
            <person name="Solano J."/>
            <person name="Bargiela R."/>
            <person name="Golyshina O.V."/>
            <person name="Manteca A."/>
            <person name="Ramos J.L."/>
            <person name="Gallego J.R."/>
            <person name="Llorente I."/>
            <person name="Martins Dos Santos V.A."/>
            <person name="Jensen O.N."/>
            <person name="Pelaez A.I."/>
            <person name="Sanchez J."/>
            <person name="Ferrer M."/>
        </authorList>
    </citation>
    <scope>NUCLEOTIDE SEQUENCE</scope>
</reference>
<name>T0YR23_9ZZZZ</name>
<comment type="caution">
    <text evidence="2">The sequence shown here is derived from an EMBL/GenBank/DDBJ whole genome shotgun (WGS) entry which is preliminary data.</text>
</comment>
<dbReference type="EMBL" id="AUZX01013851">
    <property type="protein sequence ID" value="EQD34257.1"/>
    <property type="molecule type" value="Genomic_DNA"/>
</dbReference>
<reference evidence="2" key="1">
    <citation type="submission" date="2013-08" db="EMBL/GenBank/DDBJ databases">
        <authorList>
            <person name="Mendez C."/>
            <person name="Richter M."/>
            <person name="Ferrer M."/>
            <person name="Sanchez J."/>
        </authorList>
    </citation>
    <scope>NUCLEOTIDE SEQUENCE</scope>
</reference>
<proteinExistence type="predicted"/>
<evidence type="ECO:0000256" key="1">
    <source>
        <dbReference type="SAM" id="Phobius"/>
    </source>
</evidence>